<dbReference type="AlphaFoldDB" id="A0A0B7JLR9"/>
<dbReference type="EMBL" id="CDPU01000003">
    <property type="protein sequence ID" value="CEO45908.1"/>
    <property type="molecule type" value="Genomic_DNA"/>
</dbReference>
<evidence type="ECO:0000313" key="1">
    <source>
        <dbReference type="EMBL" id="CEO45908.1"/>
    </source>
</evidence>
<reference evidence="1" key="1">
    <citation type="submission" date="2015-01" db="EMBL/GenBank/DDBJ databases">
        <authorList>
            <person name="Durling Mikael"/>
        </authorList>
    </citation>
    <scope>NUCLEOTIDE SEQUENCE</scope>
</reference>
<protein>
    <submittedName>
        <fullName evidence="1">Uncharacterized protein</fullName>
    </submittedName>
</protein>
<organism evidence="1">
    <name type="scientific">Bionectria ochroleuca</name>
    <name type="common">Gliocladium roseum</name>
    <dbReference type="NCBI Taxonomy" id="29856"/>
    <lineage>
        <taxon>Eukaryota</taxon>
        <taxon>Fungi</taxon>
        <taxon>Dikarya</taxon>
        <taxon>Ascomycota</taxon>
        <taxon>Pezizomycotina</taxon>
        <taxon>Sordariomycetes</taxon>
        <taxon>Hypocreomycetidae</taxon>
        <taxon>Hypocreales</taxon>
        <taxon>Bionectriaceae</taxon>
        <taxon>Clonostachys</taxon>
    </lineage>
</organism>
<sequence length="75" mass="8855">MDEERVLTDLLGPCRLTTVPEMERHLSFRQRRQSRFKCSEDRRPCQNRNLNVAKRAKAQRAKIADLPGTLRYTEP</sequence>
<proteinExistence type="predicted"/>
<gene>
    <name evidence="1" type="ORF">BN869_000001963_1</name>
</gene>
<name>A0A0B7JLR9_BIOOC</name>
<accession>A0A0B7JLR9</accession>